<accession>A0A160T625</accession>
<evidence type="ECO:0000256" key="1">
    <source>
        <dbReference type="SAM" id="Phobius"/>
    </source>
</evidence>
<organism evidence="2 3">
    <name type="scientific">Candidatus Promineifilum breve</name>
    <dbReference type="NCBI Taxonomy" id="1806508"/>
    <lineage>
        <taxon>Bacteria</taxon>
        <taxon>Bacillati</taxon>
        <taxon>Chloroflexota</taxon>
        <taxon>Ardenticatenia</taxon>
        <taxon>Candidatus Promineifilales</taxon>
        <taxon>Candidatus Promineifilaceae</taxon>
        <taxon>Candidatus Promineifilum</taxon>
    </lineage>
</organism>
<proteinExistence type="predicted"/>
<dbReference type="EMBL" id="LN890656">
    <property type="protein sequence ID" value="CUS05766.1"/>
    <property type="molecule type" value="Genomic_DNA"/>
</dbReference>
<protein>
    <submittedName>
        <fullName evidence="2">Uncharacterized protein</fullName>
    </submittedName>
</protein>
<dbReference type="InterPro" id="IPR045466">
    <property type="entry name" value="DUF6498"/>
</dbReference>
<dbReference type="AlphaFoldDB" id="A0A160T625"/>
<evidence type="ECO:0000313" key="2">
    <source>
        <dbReference type="EMBL" id="CUS05766.1"/>
    </source>
</evidence>
<gene>
    <name evidence="2" type="ORF">CFX0092_B0232</name>
</gene>
<dbReference type="OrthoDB" id="4702224at2"/>
<keyword evidence="1" id="KW-0812">Transmembrane</keyword>
<name>A0A160T625_9CHLR</name>
<keyword evidence="1" id="KW-1133">Transmembrane helix</keyword>
<evidence type="ECO:0000313" key="3">
    <source>
        <dbReference type="Proteomes" id="UP000215027"/>
    </source>
</evidence>
<sequence>MNLKPIAASLPRLAAVLGVNTIPALGWLRETWSAEVAMLLYYLETVAVILLVGAMVRLIVPAVDERGVSIAGERNRLARSYVFFMLVFAAGIGLFLGLALWRLLGVPIPWRSVGVAMAVIIVLQLVAYGWEAYRLRPLDIADAERLVNRDMGRITILHLGVLFGMFLAAARLAWFVWPFIILKTMVDVAGLVDQMRRKWREANEADAQ</sequence>
<keyword evidence="1" id="KW-0472">Membrane</keyword>
<feature type="transmembrane region" description="Helical" evidence="1">
    <location>
        <begin position="110"/>
        <end position="130"/>
    </location>
</feature>
<keyword evidence="3" id="KW-1185">Reference proteome</keyword>
<dbReference type="Proteomes" id="UP000215027">
    <property type="component" value="Chromosome II"/>
</dbReference>
<dbReference type="Pfam" id="PF20108">
    <property type="entry name" value="DUF6498"/>
    <property type="match status" value="1"/>
</dbReference>
<feature type="transmembrane region" description="Helical" evidence="1">
    <location>
        <begin position="81"/>
        <end position="104"/>
    </location>
</feature>
<feature type="transmembrane region" description="Helical" evidence="1">
    <location>
        <begin position="37"/>
        <end position="60"/>
    </location>
</feature>
<dbReference type="KEGG" id="pbf:CFX0092_B0232"/>
<dbReference type="RefSeq" id="WP_095045135.1">
    <property type="nucleotide sequence ID" value="NZ_LN890656.1"/>
</dbReference>
<reference evidence="2" key="1">
    <citation type="submission" date="2016-01" db="EMBL/GenBank/DDBJ databases">
        <authorList>
            <person name="Mcilroy J.S."/>
            <person name="Karst M S."/>
            <person name="Albertsen M."/>
        </authorList>
    </citation>
    <scope>NUCLEOTIDE SEQUENCE</scope>
    <source>
        <strain evidence="2">Cfx-K</strain>
    </source>
</reference>